<accession>A0AAF3ERM3</accession>
<proteinExistence type="predicted"/>
<reference evidence="2" key="1">
    <citation type="submission" date="2024-02" db="UniProtKB">
        <authorList>
            <consortium name="WormBaseParasite"/>
        </authorList>
    </citation>
    <scope>IDENTIFICATION</scope>
</reference>
<evidence type="ECO:0000313" key="2">
    <source>
        <dbReference type="WBParaSite" id="MBELARI_LOCUS16748"/>
    </source>
</evidence>
<sequence>MERMWNLYAFQDGISIENRLGEVFEENGNRSLNELEEFRDRHGNEMQGFSEKGQILERKDLAWGSFGGKTFPSQRVHKQPVLMIHGVATVAGRFLMLRKYLYNKGYTDAELYATTWGKGPKGGLIFVKMECSFVRQIRTMIEAIKMYTNASKIDIVAFSMGVPLTRKAILGGDCNGFDLGKPLTNWVDTFVSVAGANFGSSMCVYLPWAICNLNNGLNCHSHTLRELNNRRNRYEGAHSFAIITNNDAKVGDWCCGNKCASLPHSLQEFNYDGPTHDEVLYKSIELQYELISRHRGNLSYTNVDKIPNPSPPLSPKESFPSSMSTFEPSFSLLEFYFNIHTSSSETEKETDFAKFFSGLAAECIAMGGLWHAEKEYDYEPPENEHVKTFDE</sequence>
<evidence type="ECO:0000313" key="1">
    <source>
        <dbReference type="Proteomes" id="UP000887575"/>
    </source>
</evidence>
<dbReference type="SUPFAM" id="SSF53474">
    <property type="entry name" value="alpha/beta-Hydrolases"/>
    <property type="match status" value="1"/>
</dbReference>
<dbReference type="GO" id="GO:0016042">
    <property type="term" value="P:lipid catabolic process"/>
    <property type="evidence" value="ECO:0007669"/>
    <property type="project" value="InterPro"/>
</dbReference>
<dbReference type="PANTHER" id="PTHR32015:SF3">
    <property type="entry name" value="TRIACYLGLYCEROL LIPASE"/>
    <property type="match status" value="1"/>
</dbReference>
<dbReference type="InterPro" id="IPR029058">
    <property type="entry name" value="AB_hydrolase_fold"/>
</dbReference>
<keyword evidence="1" id="KW-1185">Reference proteome</keyword>
<dbReference type="Pfam" id="PF01674">
    <property type="entry name" value="Lipase_2"/>
    <property type="match status" value="1"/>
</dbReference>
<name>A0AAF3ERM3_9BILA</name>
<evidence type="ECO:0008006" key="3">
    <source>
        <dbReference type="Google" id="ProtNLM"/>
    </source>
</evidence>
<protein>
    <recommendedName>
        <fullName evidence="3">Lipase</fullName>
    </recommendedName>
</protein>
<dbReference type="WBParaSite" id="MBELARI_LOCUS16748">
    <property type="protein sequence ID" value="MBELARI_LOCUS16748"/>
    <property type="gene ID" value="MBELARI_LOCUS16748"/>
</dbReference>
<dbReference type="AlphaFoldDB" id="A0AAF3ERM3"/>
<dbReference type="Gene3D" id="3.40.50.1820">
    <property type="entry name" value="alpha/beta hydrolase"/>
    <property type="match status" value="1"/>
</dbReference>
<dbReference type="Proteomes" id="UP000887575">
    <property type="component" value="Unassembled WGS sequence"/>
</dbReference>
<dbReference type="GO" id="GO:0016298">
    <property type="term" value="F:lipase activity"/>
    <property type="evidence" value="ECO:0007669"/>
    <property type="project" value="TreeGrafter"/>
</dbReference>
<dbReference type="PANTHER" id="PTHR32015">
    <property type="entry name" value="FASTING INDUCED LIPASE"/>
    <property type="match status" value="1"/>
</dbReference>
<dbReference type="InterPro" id="IPR002918">
    <property type="entry name" value="Lipase_EstA/Esterase_EstB"/>
</dbReference>
<organism evidence="1 2">
    <name type="scientific">Mesorhabditis belari</name>
    <dbReference type="NCBI Taxonomy" id="2138241"/>
    <lineage>
        <taxon>Eukaryota</taxon>
        <taxon>Metazoa</taxon>
        <taxon>Ecdysozoa</taxon>
        <taxon>Nematoda</taxon>
        <taxon>Chromadorea</taxon>
        <taxon>Rhabditida</taxon>
        <taxon>Rhabditina</taxon>
        <taxon>Rhabditomorpha</taxon>
        <taxon>Rhabditoidea</taxon>
        <taxon>Rhabditidae</taxon>
        <taxon>Mesorhabditinae</taxon>
        <taxon>Mesorhabditis</taxon>
    </lineage>
</organism>